<evidence type="ECO:0000313" key="2">
    <source>
        <dbReference type="EMBL" id="GGC41801.1"/>
    </source>
</evidence>
<accession>A0ABQ1MK07</accession>
<reference evidence="3" key="1">
    <citation type="journal article" date="2019" name="Int. J. Syst. Evol. Microbiol.">
        <title>The Global Catalogue of Microorganisms (GCM) 10K type strain sequencing project: providing services to taxonomists for standard genome sequencing and annotation.</title>
        <authorList>
            <consortium name="The Broad Institute Genomics Platform"/>
            <consortium name="The Broad Institute Genome Sequencing Center for Infectious Disease"/>
            <person name="Wu L."/>
            <person name="Ma J."/>
        </authorList>
    </citation>
    <scope>NUCLEOTIDE SEQUENCE [LARGE SCALE GENOMIC DNA]</scope>
    <source>
        <strain evidence="3">CGMCC 1.10832</strain>
    </source>
</reference>
<protein>
    <recommendedName>
        <fullName evidence="1">Right handed beta helix domain-containing protein</fullName>
    </recommendedName>
</protein>
<comment type="caution">
    <text evidence="2">The sequence shown here is derived from an EMBL/GenBank/DDBJ whole genome shotgun (WGS) entry which is preliminary data.</text>
</comment>
<dbReference type="InterPro" id="IPR039448">
    <property type="entry name" value="Beta_helix"/>
</dbReference>
<dbReference type="InterPro" id="IPR012334">
    <property type="entry name" value="Pectin_lyas_fold"/>
</dbReference>
<gene>
    <name evidence="2" type="ORF">GCM10011506_29210</name>
</gene>
<name>A0ABQ1MK07_9BACT</name>
<keyword evidence="3" id="KW-1185">Reference proteome</keyword>
<proteinExistence type="predicted"/>
<dbReference type="Gene3D" id="2.160.20.10">
    <property type="entry name" value="Single-stranded right-handed beta-helix, Pectin lyase-like"/>
    <property type="match status" value="1"/>
</dbReference>
<evidence type="ECO:0000259" key="1">
    <source>
        <dbReference type="Pfam" id="PF13229"/>
    </source>
</evidence>
<dbReference type="Proteomes" id="UP000636010">
    <property type="component" value="Unassembled WGS sequence"/>
</dbReference>
<dbReference type="Pfam" id="PF13229">
    <property type="entry name" value="Beta_helix"/>
    <property type="match status" value="1"/>
</dbReference>
<dbReference type="SUPFAM" id="SSF51126">
    <property type="entry name" value="Pectin lyase-like"/>
    <property type="match status" value="1"/>
</dbReference>
<organism evidence="2 3">
    <name type="scientific">Marivirga lumbricoides</name>
    <dbReference type="NCBI Taxonomy" id="1046115"/>
    <lineage>
        <taxon>Bacteria</taxon>
        <taxon>Pseudomonadati</taxon>
        <taxon>Bacteroidota</taxon>
        <taxon>Cytophagia</taxon>
        <taxon>Cytophagales</taxon>
        <taxon>Marivirgaceae</taxon>
        <taxon>Marivirga</taxon>
    </lineage>
</organism>
<dbReference type="NCBIfam" id="NF041518">
    <property type="entry name" value="choice_anch_Q"/>
    <property type="match status" value="1"/>
</dbReference>
<dbReference type="InterPro" id="IPR006626">
    <property type="entry name" value="PbH1"/>
</dbReference>
<dbReference type="InterPro" id="IPR059226">
    <property type="entry name" value="Choice_anch_Q_dom"/>
</dbReference>
<dbReference type="EMBL" id="BMEC01000009">
    <property type="protein sequence ID" value="GGC41801.1"/>
    <property type="molecule type" value="Genomic_DNA"/>
</dbReference>
<evidence type="ECO:0000313" key="3">
    <source>
        <dbReference type="Proteomes" id="UP000636010"/>
    </source>
</evidence>
<feature type="domain" description="Right handed beta helix" evidence="1">
    <location>
        <begin position="243"/>
        <end position="392"/>
    </location>
</feature>
<sequence>MFLGCFKEEEVTNSQQISYESEIYGCTSPLSDNYNSEATVNDGSCAPTDCSKCDFFVSITNKKFGFDGEEFGVKPGDIICLDGSLTYKRPVLFKNIIGTPENPVLITNCNGTAVIDLPNLTYNIGTKNCKYFRISGSGDPTVKYGIKLSGVRSKGLDLNYLSSNFEVDHLEIFDIGFTGIMAKTDPNCDDETIRGNFTMRDVSIHDNYIHDVGGEGLYIGNSFYANGAKKECGQRLPHDIVNIKIYKNDVRNTGWDGIQLGSAVQGAKIYSNTIENFGVENRANQRSGIQIGEGTGGLCFNNIIKNGSGNGMTVLGYGDNIIFNNLIVNPKLIGVFVDERYSPGEGFKLFNNTIVNSGLEGIKVYAWNLKNEVKNNLVINPANIDAEGSNAYIDYGSNTETEANFFAMKIEELNLFNINKDDYSLTRDSPVIDEGVDLSSYGIDMDILGRKRPSGADFDIGAYEFQ</sequence>
<dbReference type="InterPro" id="IPR011050">
    <property type="entry name" value="Pectin_lyase_fold/virulence"/>
</dbReference>
<dbReference type="SMART" id="SM00710">
    <property type="entry name" value="PbH1"/>
    <property type="match status" value="6"/>
</dbReference>